<evidence type="ECO:0000313" key="2">
    <source>
        <dbReference type="Proteomes" id="UP000054399"/>
    </source>
</evidence>
<dbReference type="EMBL" id="ATAM02000004">
    <property type="protein sequence ID" value="KAL0250493.1"/>
    <property type="molecule type" value="Genomic_DNA"/>
</dbReference>
<dbReference type="GeneID" id="91989527"/>
<dbReference type="RefSeq" id="XP_066614680.1">
    <property type="nucleotide sequence ID" value="XM_066757211.1"/>
</dbReference>
<keyword evidence="2" id="KW-1185">Reference proteome</keyword>
<sequence length="116" mass="13464">MFPLGQASLQSELMRLKQAPALNPHYKMVIQYLDCLNRLADQLIPNSNLPAWLIEVQHLIKLLQKRVFSRMPLTPVERSALLNFAQYWKSMTRPPYNMGRPEAQIVMITLAEFAVR</sequence>
<accession>A0ABR3BUZ3</accession>
<dbReference type="Proteomes" id="UP000054399">
    <property type="component" value="Unassembled WGS sequence"/>
</dbReference>
<reference evidence="1" key="2">
    <citation type="submission" date="2024-01" db="EMBL/GenBank/DDBJ databases">
        <title>Comparative genomics of Cryptococcus and Kwoniella reveals pathogenesis evolution and contrasting modes of karyotype evolution via chromosome fusion or intercentromeric recombination.</title>
        <authorList>
            <person name="Coelho M.A."/>
            <person name="David-Palma M."/>
            <person name="Shea T."/>
            <person name="Bowers K."/>
            <person name="Mcginley-Smith S."/>
            <person name="Mohammad A.W."/>
            <person name="Gnirke A."/>
            <person name="Yurkov A.M."/>
            <person name="Nowrousian M."/>
            <person name="Sun S."/>
            <person name="Cuomo C.A."/>
            <person name="Heitman J."/>
        </authorList>
    </citation>
    <scope>NUCLEOTIDE SEQUENCE</scope>
    <source>
        <strain evidence="1">IND107</strain>
    </source>
</reference>
<name>A0ABR3BUZ3_9TREE</name>
<evidence type="ECO:0000313" key="1">
    <source>
        <dbReference type="EMBL" id="KAL0250493.1"/>
    </source>
</evidence>
<reference evidence="1" key="1">
    <citation type="submission" date="2015-01" db="EMBL/GenBank/DDBJ databases">
        <authorList>
            <consortium name="The Broad Institute Genomics Platform"/>
            <person name="Cuomo C."/>
            <person name="Litvintseva A."/>
            <person name="Chen Y."/>
            <person name="Heitman J."/>
            <person name="Sun S."/>
            <person name="Springer D."/>
            <person name="Dromer F."/>
            <person name="Young S."/>
            <person name="Zeng Q."/>
            <person name="Gargeya S."/>
            <person name="Abouelleil A."/>
            <person name="Alvarado L."/>
            <person name="Chapman S.B."/>
            <person name="Gainer-Dewar J."/>
            <person name="Goldberg J."/>
            <person name="Griggs A."/>
            <person name="Gujja S."/>
            <person name="Hansen M."/>
            <person name="Howarth C."/>
            <person name="Imamovic A."/>
            <person name="Larimer J."/>
            <person name="Murphy C."/>
            <person name="Naylor J."/>
            <person name="Pearson M."/>
            <person name="Priest M."/>
            <person name="Roberts A."/>
            <person name="Saif S."/>
            <person name="Shea T."/>
            <person name="Sykes S."/>
            <person name="Wortman J."/>
            <person name="Nusbaum C."/>
            <person name="Birren B."/>
        </authorList>
    </citation>
    <scope>NUCLEOTIDE SEQUENCE</scope>
    <source>
        <strain evidence="1">IND107</strain>
    </source>
</reference>
<proteinExistence type="predicted"/>
<protein>
    <submittedName>
        <fullName evidence="1">Uncharacterized protein</fullName>
    </submittedName>
</protein>
<gene>
    <name evidence="1" type="ORF">I308_102671</name>
</gene>
<comment type="caution">
    <text evidence="1">The sequence shown here is derived from an EMBL/GenBank/DDBJ whole genome shotgun (WGS) entry which is preliminary data.</text>
</comment>
<organism evidence="1 2">
    <name type="scientific">Cryptococcus tetragattii IND107</name>
    <dbReference type="NCBI Taxonomy" id="1296105"/>
    <lineage>
        <taxon>Eukaryota</taxon>
        <taxon>Fungi</taxon>
        <taxon>Dikarya</taxon>
        <taxon>Basidiomycota</taxon>
        <taxon>Agaricomycotina</taxon>
        <taxon>Tremellomycetes</taxon>
        <taxon>Tremellales</taxon>
        <taxon>Cryptococcaceae</taxon>
        <taxon>Cryptococcus</taxon>
        <taxon>Cryptococcus gattii species complex</taxon>
    </lineage>
</organism>